<proteinExistence type="predicted"/>
<sequence>MTASFLLALRPPVPVAARVVAFRQAHGVRDAAATPHITLKARSGLSPDLTWGPAVQAVAAAAQPVEVKLGGPRLFPGNRALYLAARSPGAVALHLALLDALKPAQRFGYEGAHMTPHLSLTLGRRGLDLPALLAAAQTTFEDLDREPLRFLADALTLMRKAGPGAPYVPVNDWPLGPPRA</sequence>
<gene>
    <name evidence="1" type="ORF">ACFO0D_09690</name>
</gene>
<protein>
    <submittedName>
        <fullName evidence="1">2'-5' RNA ligase family protein</fullName>
    </submittedName>
</protein>
<dbReference type="Proteomes" id="UP001595952">
    <property type="component" value="Unassembled WGS sequence"/>
</dbReference>
<dbReference type="GO" id="GO:0016874">
    <property type="term" value="F:ligase activity"/>
    <property type="evidence" value="ECO:0007669"/>
    <property type="project" value="UniProtKB-KW"/>
</dbReference>
<dbReference type="Pfam" id="PF13563">
    <property type="entry name" value="2_5_RNA_ligase2"/>
    <property type="match status" value="1"/>
</dbReference>
<evidence type="ECO:0000313" key="2">
    <source>
        <dbReference type="Proteomes" id="UP001595952"/>
    </source>
</evidence>
<accession>A0ABV9IBC7</accession>
<evidence type="ECO:0000313" key="1">
    <source>
        <dbReference type="EMBL" id="MFC4638615.1"/>
    </source>
</evidence>
<dbReference type="EMBL" id="JBHSEI010000006">
    <property type="protein sequence ID" value="MFC4638615.1"/>
    <property type="molecule type" value="Genomic_DNA"/>
</dbReference>
<dbReference type="Gene3D" id="3.90.1140.10">
    <property type="entry name" value="Cyclic phosphodiesterase"/>
    <property type="match status" value="1"/>
</dbReference>
<name>A0ABV9IBC7_9DEIO</name>
<keyword evidence="2" id="KW-1185">Reference proteome</keyword>
<reference evidence="2" key="1">
    <citation type="journal article" date="2019" name="Int. J. Syst. Evol. Microbiol.">
        <title>The Global Catalogue of Microorganisms (GCM) 10K type strain sequencing project: providing services to taxonomists for standard genome sequencing and annotation.</title>
        <authorList>
            <consortium name="The Broad Institute Genomics Platform"/>
            <consortium name="The Broad Institute Genome Sequencing Center for Infectious Disease"/>
            <person name="Wu L."/>
            <person name="Ma J."/>
        </authorList>
    </citation>
    <scope>NUCLEOTIDE SEQUENCE [LARGE SCALE GENOMIC DNA]</scope>
    <source>
        <strain evidence="2">CCUG 55995</strain>
    </source>
</reference>
<keyword evidence="1" id="KW-0436">Ligase</keyword>
<dbReference type="InterPro" id="IPR009097">
    <property type="entry name" value="Cyclic_Pdiesterase"/>
</dbReference>
<dbReference type="RefSeq" id="WP_380061618.1">
    <property type="nucleotide sequence ID" value="NZ_JBHSEI010000006.1"/>
</dbReference>
<organism evidence="1 2">
    <name type="scientific">Deinococcus hohokamensis</name>
    <dbReference type="NCBI Taxonomy" id="309883"/>
    <lineage>
        <taxon>Bacteria</taxon>
        <taxon>Thermotogati</taxon>
        <taxon>Deinococcota</taxon>
        <taxon>Deinococci</taxon>
        <taxon>Deinococcales</taxon>
        <taxon>Deinococcaceae</taxon>
        <taxon>Deinococcus</taxon>
    </lineage>
</organism>
<comment type="caution">
    <text evidence="1">The sequence shown here is derived from an EMBL/GenBank/DDBJ whole genome shotgun (WGS) entry which is preliminary data.</text>
</comment>
<dbReference type="SUPFAM" id="SSF55144">
    <property type="entry name" value="LigT-like"/>
    <property type="match status" value="1"/>
</dbReference>